<evidence type="ECO:0000256" key="1">
    <source>
        <dbReference type="SAM" id="SignalP"/>
    </source>
</evidence>
<evidence type="ECO:0000313" key="4">
    <source>
        <dbReference type="Proteomes" id="UP000734218"/>
    </source>
</evidence>
<dbReference type="Proteomes" id="UP000734218">
    <property type="component" value="Unassembled WGS sequence"/>
</dbReference>
<feature type="domain" description="Flagella basal body P-ring formation protein FlgA SAF" evidence="2">
    <location>
        <begin position="105"/>
        <end position="165"/>
    </location>
</feature>
<dbReference type="Gene3D" id="2.30.30.760">
    <property type="match status" value="1"/>
</dbReference>
<name>A0ABX0XMZ7_9SPHN</name>
<organism evidence="3 4">
    <name type="scientific">Sphingomonas jejuensis</name>
    <dbReference type="NCBI Taxonomy" id="904715"/>
    <lineage>
        <taxon>Bacteria</taxon>
        <taxon>Pseudomonadati</taxon>
        <taxon>Pseudomonadota</taxon>
        <taxon>Alphaproteobacteria</taxon>
        <taxon>Sphingomonadales</taxon>
        <taxon>Sphingomonadaceae</taxon>
        <taxon>Sphingomonas</taxon>
    </lineage>
</organism>
<evidence type="ECO:0000259" key="2">
    <source>
        <dbReference type="Pfam" id="PF13144"/>
    </source>
</evidence>
<sequence>MIASFLLAAAAAPTFTDTAALDAAAAAFAGAPVGAEGGPLAPIDARLRLTPCSADPTLSWRSARRDAIVIQCPDPAGWRLYVAVRMAAAAPAPAPAPGIAIPAARPDPVIRRGDPVSIVAEQAGFSVSTDGVAIADAAPGARIQVRVEGRRNPVQAVAVAPGRATIPGR</sequence>
<accession>A0ABX0XMZ7</accession>
<dbReference type="InterPro" id="IPR039246">
    <property type="entry name" value="Flagellar_FlgA"/>
</dbReference>
<dbReference type="PANTHER" id="PTHR36307:SF1">
    <property type="entry name" value="FLAGELLA BASAL BODY P-RING FORMATION PROTEIN FLGA"/>
    <property type="match status" value="1"/>
</dbReference>
<dbReference type="EMBL" id="JAATJE010000002">
    <property type="protein sequence ID" value="NJC34758.1"/>
    <property type="molecule type" value="Genomic_DNA"/>
</dbReference>
<evidence type="ECO:0000313" key="3">
    <source>
        <dbReference type="EMBL" id="NJC34758.1"/>
    </source>
</evidence>
<feature type="signal peptide" evidence="1">
    <location>
        <begin position="1"/>
        <end position="19"/>
    </location>
</feature>
<keyword evidence="4" id="KW-1185">Reference proteome</keyword>
<keyword evidence="3" id="KW-0969">Cilium</keyword>
<dbReference type="InterPro" id="IPR017585">
    <property type="entry name" value="SAF_FlgA"/>
</dbReference>
<comment type="caution">
    <text evidence="3">The sequence shown here is derived from an EMBL/GenBank/DDBJ whole genome shotgun (WGS) entry which is preliminary data.</text>
</comment>
<keyword evidence="3" id="KW-0282">Flagellum</keyword>
<keyword evidence="3" id="KW-0966">Cell projection</keyword>
<proteinExistence type="predicted"/>
<dbReference type="Pfam" id="PF13144">
    <property type="entry name" value="ChapFlgA"/>
    <property type="match status" value="1"/>
</dbReference>
<gene>
    <name evidence="3" type="ORF">GGR88_002272</name>
</gene>
<feature type="chain" id="PRO_5046403550" evidence="1">
    <location>
        <begin position="20"/>
        <end position="169"/>
    </location>
</feature>
<protein>
    <submittedName>
        <fullName evidence="3">Flagella basal body P-ring formation protein FlgA</fullName>
    </submittedName>
</protein>
<keyword evidence="1" id="KW-0732">Signal</keyword>
<reference evidence="3 4" key="1">
    <citation type="submission" date="2020-03" db="EMBL/GenBank/DDBJ databases">
        <title>Genomic Encyclopedia of Type Strains, Phase IV (KMG-IV): sequencing the most valuable type-strain genomes for metagenomic binning, comparative biology and taxonomic classification.</title>
        <authorList>
            <person name="Goeker M."/>
        </authorList>
    </citation>
    <scope>NUCLEOTIDE SEQUENCE [LARGE SCALE GENOMIC DNA]</scope>
    <source>
        <strain evidence="3 4">DSM 27651</strain>
    </source>
</reference>
<dbReference type="RefSeq" id="WP_167955031.1">
    <property type="nucleotide sequence ID" value="NZ_JAATJE010000002.1"/>
</dbReference>
<dbReference type="PANTHER" id="PTHR36307">
    <property type="entry name" value="FLAGELLA BASAL BODY P-RING FORMATION PROTEIN FLGA"/>
    <property type="match status" value="1"/>
</dbReference>